<dbReference type="InterPro" id="IPR013783">
    <property type="entry name" value="Ig-like_fold"/>
</dbReference>
<dbReference type="Proteomes" id="UP000199370">
    <property type="component" value="Unassembled WGS sequence"/>
</dbReference>
<feature type="transmembrane region" description="Helical" evidence="1">
    <location>
        <begin position="12"/>
        <end position="30"/>
    </location>
</feature>
<accession>A0A1G9Z074</accession>
<dbReference type="SUPFAM" id="SSF49373">
    <property type="entry name" value="Invasin/intimin cell-adhesion fragments"/>
    <property type="match status" value="1"/>
</dbReference>
<dbReference type="AlphaFoldDB" id="A0A1G9Z074"/>
<evidence type="ECO:0000313" key="2">
    <source>
        <dbReference type="EMBL" id="SDN14724.1"/>
    </source>
</evidence>
<dbReference type="STRING" id="996166.SAMN05192554_11726"/>
<name>A0A1G9Z074_9EURY</name>
<evidence type="ECO:0000256" key="1">
    <source>
        <dbReference type="SAM" id="Phobius"/>
    </source>
</evidence>
<dbReference type="Gene3D" id="2.60.40.10">
    <property type="entry name" value="Immunoglobulins"/>
    <property type="match status" value="1"/>
</dbReference>
<protein>
    <recommendedName>
        <fullName evidence="4">Big-1 domain-containing protein</fullName>
    </recommendedName>
</protein>
<proteinExistence type="predicted"/>
<keyword evidence="3" id="KW-1185">Reference proteome</keyword>
<reference evidence="2 3" key="1">
    <citation type="submission" date="2016-10" db="EMBL/GenBank/DDBJ databases">
        <authorList>
            <person name="de Groot N.N."/>
        </authorList>
    </citation>
    <scope>NUCLEOTIDE SEQUENCE [LARGE SCALE GENOMIC DNA]</scope>
    <source>
        <strain evidence="3">EB21,IBRC-M 10013,KCTC 4048</strain>
    </source>
</reference>
<keyword evidence="1" id="KW-0472">Membrane</keyword>
<sequence length="826" mass="85972">MEFFDDERGVSVQVGAVILLAFVVIAISTYQVQVVPNQNEEVEVNHNREVQERMQDLRDTIGTVPARGVGGSVAVPLGTRYPARSIFVNPPSPTGLLRTIGTTNESVGFTVDNASALDGETADYWNGTARSFSTGAIVYQPRYNVYQSAPATVYENSLAYNRFRTANITLTQQDVFEGSRITLTALDGEVRREGGTASLTVRAVTAEPRTVTVEGNASDPVTVTIPTTLSADEWRNLLNESGQYDEPGTDPNANVTEVRPDGTLSTDGPVPLQLVTFELEPGTYQLRLAKAGVGTGVTPVDGGSYLTTPGSTSRSVPADGSETLTVEVRDRFNGAQSGVQVEATVAGDGSLQGDGTELTGDDGRARFTYDAPSSSGSATVTVNLSTGANRSQQVQFDITVTASGGGGGGGNGAYNVTWRNPDSSSPSGAATISCSDGQPRGQCTIDGNGESSVDLPMTMFTDPVADGASVTYSVSNTTVGSFSPTSGTTSSSGEDQTTLTVSQNGSVTTYVTSGAGGDRVTFDVTGIPGGPQPGMVYTTSGGYLRSLDANGRVYEFGPSGQVTAQSLGPMDEDIDGDGLVEVPYVDGNGALKIRDLNGEVQTLVPDSASILPSTSGRLGVGSYRTGDSEVYFSDGSDLYRVDWEGGASTSAEAVYKKPSKTKDPIQAQSVAGVGNFLDDGAGGGDEIAFVDSNSKLAYVDEKGNGDNQKKKAVDNPNVVGVSATTEPAQLDGDTPADVVWRTGSSPFVRLADGTNSEDSTLPGMSDKPKSGASMGLYDYTGDGTPELIYVDQNQELKYYDFTTDTTGWVKDEFGGNVTVGVGPGVA</sequence>
<gene>
    <name evidence="2" type="ORF">SAMN05192554_11726</name>
</gene>
<dbReference type="EMBL" id="FNIA01000017">
    <property type="protein sequence ID" value="SDN14724.1"/>
    <property type="molecule type" value="Genomic_DNA"/>
</dbReference>
<evidence type="ECO:0000313" key="3">
    <source>
        <dbReference type="Proteomes" id="UP000199370"/>
    </source>
</evidence>
<dbReference type="OrthoDB" id="121941at2157"/>
<evidence type="ECO:0008006" key="4">
    <source>
        <dbReference type="Google" id="ProtNLM"/>
    </source>
</evidence>
<dbReference type="RefSeq" id="WP_089734911.1">
    <property type="nucleotide sequence ID" value="NZ_FNIA01000017.1"/>
</dbReference>
<organism evidence="2 3">
    <name type="scientific">Haloarchaeobius iranensis</name>
    <dbReference type="NCBI Taxonomy" id="996166"/>
    <lineage>
        <taxon>Archaea</taxon>
        <taxon>Methanobacteriati</taxon>
        <taxon>Methanobacteriota</taxon>
        <taxon>Stenosarchaea group</taxon>
        <taxon>Halobacteria</taxon>
        <taxon>Halobacteriales</taxon>
        <taxon>Halorubellaceae</taxon>
        <taxon>Haloarchaeobius</taxon>
    </lineage>
</organism>
<keyword evidence="1" id="KW-0812">Transmembrane</keyword>
<dbReference type="InterPro" id="IPR008964">
    <property type="entry name" value="Invasin/intimin_cell_adhesion"/>
</dbReference>
<keyword evidence="1" id="KW-1133">Transmembrane helix</keyword>